<comment type="caution">
    <text evidence="3">The sequence shown here is derived from an EMBL/GenBank/DDBJ whole genome shotgun (WGS) entry which is preliminary data.</text>
</comment>
<keyword evidence="3" id="KW-0378">Hydrolase</keyword>
<protein>
    <submittedName>
        <fullName evidence="3">Alpha/beta hydrolase</fullName>
    </submittedName>
</protein>
<organism evidence="3 4">
    <name type="scientific">Microcystis aeruginosa Ma_QC_C_20070703_M131</name>
    <dbReference type="NCBI Taxonomy" id="2486263"/>
    <lineage>
        <taxon>Bacteria</taxon>
        <taxon>Bacillati</taxon>
        <taxon>Cyanobacteriota</taxon>
        <taxon>Cyanophyceae</taxon>
        <taxon>Oscillatoriophycideae</taxon>
        <taxon>Chroococcales</taxon>
        <taxon>Microcystaceae</taxon>
        <taxon>Microcystis</taxon>
    </lineage>
</organism>
<dbReference type="EMBL" id="SFCA01000139">
    <property type="protein sequence ID" value="TRT53848.1"/>
    <property type="molecule type" value="Genomic_DNA"/>
</dbReference>
<dbReference type="PANTHER" id="PTHR43689">
    <property type="entry name" value="HYDROLASE"/>
    <property type="match status" value="1"/>
</dbReference>
<reference evidence="3 4" key="1">
    <citation type="submission" date="2019-01" db="EMBL/GenBank/DDBJ databases">
        <title>Coherence of Microcystis species and biogeography revealed through population genomics.</title>
        <authorList>
            <person name="Perez-Carrascal O.M."/>
            <person name="Terrat Y."/>
            <person name="Giani A."/>
            <person name="Fortin N."/>
            <person name="Tromas N."/>
            <person name="Shapiro B.J."/>
        </authorList>
    </citation>
    <scope>NUCLEOTIDE SEQUENCE [LARGE SCALE GENOMIC DNA]</scope>
    <source>
        <strain evidence="3">Ma_QC_C_20070703_M131</strain>
    </source>
</reference>
<dbReference type="InterPro" id="IPR000073">
    <property type="entry name" value="AB_hydrolase_1"/>
</dbReference>
<evidence type="ECO:0000313" key="4">
    <source>
        <dbReference type="Proteomes" id="UP000316443"/>
    </source>
</evidence>
<dbReference type="Pfam" id="PF00561">
    <property type="entry name" value="Abhydrolase_1"/>
    <property type="match status" value="1"/>
</dbReference>
<evidence type="ECO:0000259" key="2">
    <source>
        <dbReference type="Pfam" id="PF00561"/>
    </source>
</evidence>
<dbReference type="AlphaFoldDB" id="A0A551XYQ6"/>
<keyword evidence="1" id="KW-0472">Membrane</keyword>
<feature type="transmembrane region" description="Helical" evidence="1">
    <location>
        <begin position="97"/>
        <end position="119"/>
    </location>
</feature>
<dbReference type="Proteomes" id="UP000316443">
    <property type="component" value="Unassembled WGS sequence"/>
</dbReference>
<feature type="domain" description="AB hydrolase-1" evidence="2">
    <location>
        <begin position="154"/>
        <end position="261"/>
    </location>
</feature>
<dbReference type="PRINTS" id="PR00111">
    <property type="entry name" value="ABHYDROLASE"/>
</dbReference>
<keyword evidence="1" id="KW-1133">Transmembrane helix</keyword>
<dbReference type="GO" id="GO:0016787">
    <property type="term" value="F:hydrolase activity"/>
    <property type="evidence" value="ECO:0007669"/>
    <property type="project" value="UniProtKB-KW"/>
</dbReference>
<dbReference type="SUPFAM" id="SSF53474">
    <property type="entry name" value="alpha/beta-Hydrolases"/>
    <property type="match status" value="1"/>
</dbReference>
<name>A0A551XYQ6_MICAE</name>
<sequence length="430" mass="47140">MNKRFFASEKVSHSLGNLYFIGLTTLSFLTLCIPVKATSLTCNPKEGFCQSKISDLPTNPTFEQINFPGELSKSSQLLVSDLPQGNVSNTGAKSVKYILGGLLGLTLLSVLFGIIYQAIGTKRDKTKYLPPGKLVEVKGRQFHLHCTGEGSITVVMDYGIGGLSLVWSLVQPEVAKFARVCSYDRAGYGWSESSQNPRTSQQMVEELSALLDEAGIEGPYVLVGHSLGGLNARLFASKYPEKVIGMVLVDAVPAEVYSRLTPAWQEGMTGLRKKFSSLVWIARLGLLRLSLQLKGAAAAPDFIQKLPLEVQPKILSQFLPKTFATAIAENQLMQSSAEQVCQVELVKDLPLAVLSHGVNMFADLSIREPEQAELIWQELQKFMANLSSDSTFEIVKSSGHNIHIDQPQVVVKSIHQIVEKCRSREHKSGS</sequence>
<feature type="transmembrane region" description="Helical" evidence="1">
    <location>
        <begin position="18"/>
        <end position="37"/>
    </location>
</feature>
<dbReference type="InterPro" id="IPR029058">
    <property type="entry name" value="AB_hydrolase_fold"/>
</dbReference>
<evidence type="ECO:0000313" key="3">
    <source>
        <dbReference type="EMBL" id="TRT53848.1"/>
    </source>
</evidence>
<evidence type="ECO:0000256" key="1">
    <source>
        <dbReference type="SAM" id="Phobius"/>
    </source>
</evidence>
<keyword evidence="1" id="KW-0812">Transmembrane</keyword>
<dbReference type="Gene3D" id="3.40.50.1820">
    <property type="entry name" value="alpha/beta hydrolase"/>
    <property type="match status" value="1"/>
</dbReference>
<proteinExistence type="predicted"/>
<dbReference type="PANTHER" id="PTHR43689:SF8">
    <property type="entry name" value="ALPHA_BETA-HYDROLASES SUPERFAMILY PROTEIN"/>
    <property type="match status" value="1"/>
</dbReference>
<gene>
    <name evidence="3" type="ORF">EWV85_13220</name>
</gene>
<accession>A0A551XYQ6</accession>